<accession>A0A248JYW4</accession>
<comment type="similarity">
    <text evidence="1 3">Belongs to the short-chain dehydrogenases/reductases (SDR) family.</text>
</comment>
<dbReference type="InterPro" id="IPR020904">
    <property type="entry name" value="Sc_DH/Rdtase_CS"/>
</dbReference>
<dbReference type="InterPro" id="IPR051911">
    <property type="entry name" value="SDR_oxidoreductase"/>
</dbReference>
<dbReference type="InterPro" id="IPR002347">
    <property type="entry name" value="SDR_fam"/>
</dbReference>
<reference evidence="4 5" key="1">
    <citation type="submission" date="2017-06" db="EMBL/GenBank/DDBJ databases">
        <title>Complete genome sequence of Nitrospirillum amazonense strain CBAmC, an endophytic nitrogen-fixing and plant growth-promoting bacterium, isolated from sugarcane.</title>
        <authorList>
            <person name="Schwab S."/>
            <person name="dos Santos Teixeira K.R."/>
            <person name="Simoes Araujo J.L."/>
            <person name="Soares Vidal M."/>
            <person name="Borges de Freitas H.R."/>
            <person name="Rivello Crivelaro A.L."/>
            <person name="Bueno de Camargo Nunes A."/>
            <person name="dos Santos C.M."/>
            <person name="Palmeira da Silva Rosa D."/>
            <person name="da Silva Padilha D."/>
            <person name="da Silva E."/>
            <person name="Araujo Terra L."/>
            <person name="Soares Mendes V."/>
            <person name="Farinelli L."/>
            <person name="Magalhaes Cruz L."/>
            <person name="Baldani J.I."/>
        </authorList>
    </citation>
    <scope>NUCLEOTIDE SEQUENCE [LARGE SCALE GENOMIC DNA]</scope>
    <source>
        <strain evidence="4 5">CBAmC</strain>
    </source>
</reference>
<dbReference type="PANTHER" id="PTHR43976">
    <property type="entry name" value="SHORT CHAIN DEHYDROGENASE"/>
    <property type="match status" value="1"/>
</dbReference>
<dbReference type="PANTHER" id="PTHR43976:SF16">
    <property type="entry name" value="SHORT-CHAIN DEHYDROGENASE_REDUCTASE FAMILY PROTEIN"/>
    <property type="match status" value="1"/>
</dbReference>
<evidence type="ECO:0000313" key="5">
    <source>
        <dbReference type="Proteomes" id="UP000197153"/>
    </source>
</evidence>
<sequence length="298" mass="31024">MTTTRPRTWLITGVSSGFGRALAQAALDRGERVWGTVRSEADADAFRALAPDLARAPILDVTDETAAHRVAAAVEADSGGMGGGGGIGGGGIDILVNNAGYGLVGGVEETSLADARAQFEVNVFGALAMMQAVLPYMRGRRAGHIVNITSVSGLVGWPSLGLYSGSKFALEGITETLAQEVAPLGIKVTMVEPGGFRTDFAGRSRKRSAADTDRPDLAADYDATVGACKRILASHAGQERGDPARAALAILKALDAETPPLRLLLGEDAVGYATMKLTRQLADIEAWRAVSVDTDFQA</sequence>
<evidence type="ECO:0000256" key="1">
    <source>
        <dbReference type="ARBA" id="ARBA00006484"/>
    </source>
</evidence>
<dbReference type="EMBL" id="CP022112">
    <property type="protein sequence ID" value="ASG23923.1"/>
    <property type="molecule type" value="Genomic_DNA"/>
</dbReference>
<evidence type="ECO:0000256" key="3">
    <source>
        <dbReference type="RuleBase" id="RU000363"/>
    </source>
</evidence>
<name>A0A248JYW4_9PROT</name>
<dbReference type="Gene3D" id="3.40.50.720">
    <property type="entry name" value="NAD(P)-binding Rossmann-like Domain"/>
    <property type="match status" value="1"/>
</dbReference>
<dbReference type="PRINTS" id="PR00081">
    <property type="entry name" value="GDHRDH"/>
</dbReference>
<proteinExistence type="inferred from homology"/>
<dbReference type="GO" id="GO:0016491">
    <property type="term" value="F:oxidoreductase activity"/>
    <property type="evidence" value="ECO:0007669"/>
    <property type="project" value="UniProtKB-KW"/>
</dbReference>
<dbReference type="PRINTS" id="PR00080">
    <property type="entry name" value="SDRFAMILY"/>
</dbReference>
<dbReference type="AlphaFoldDB" id="A0A248JYW4"/>
<dbReference type="SUPFAM" id="SSF51735">
    <property type="entry name" value="NAD(P)-binding Rossmann-fold domains"/>
    <property type="match status" value="1"/>
</dbReference>
<protein>
    <submittedName>
        <fullName evidence="4">Short-chain dehydrogenase/reductase</fullName>
    </submittedName>
</protein>
<evidence type="ECO:0000256" key="2">
    <source>
        <dbReference type="ARBA" id="ARBA00023002"/>
    </source>
</evidence>
<dbReference type="KEGG" id="nao:Y958_23510"/>
<dbReference type="NCBIfam" id="NF004824">
    <property type="entry name" value="PRK06180.1"/>
    <property type="match status" value="1"/>
</dbReference>
<gene>
    <name evidence="4" type="ORF">Y958_23510</name>
</gene>
<dbReference type="RefSeq" id="WP_088874386.1">
    <property type="nucleotide sequence ID" value="NZ_CP022112.1"/>
</dbReference>
<evidence type="ECO:0000313" key="4">
    <source>
        <dbReference type="EMBL" id="ASG23923.1"/>
    </source>
</evidence>
<dbReference type="InterPro" id="IPR036291">
    <property type="entry name" value="NAD(P)-bd_dom_sf"/>
</dbReference>
<dbReference type="Proteomes" id="UP000197153">
    <property type="component" value="Chromosome 3"/>
</dbReference>
<dbReference type="CDD" id="cd05374">
    <property type="entry name" value="17beta-HSD-like_SDR_c"/>
    <property type="match status" value="1"/>
</dbReference>
<organism evidence="4 5">
    <name type="scientific">Nitrospirillum viridazoti CBAmc</name>
    <dbReference type="NCBI Taxonomy" id="1441467"/>
    <lineage>
        <taxon>Bacteria</taxon>
        <taxon>Pseudomonadati</taxon>
        <taxon>Pseudomonadota</taxon>
        <taxon>Alphaproteobacteria</taxon>
        <taxon>Rhodospirillales</taxon>
        <taxon>Azospirillaceae</taxon>
        <taxon>Nitrospirillum</taxon>
        <taxon>Nitrospirillum viridazoti</taxon>
    </lineage>
</organism>
<dbReference type="Pfam" id="PF00106">
    <property type="entry name" value="adh_short"/>
    <property type="match status" value="1"/>
</dbReference>
<keyword evidence="2" id="KW-0560">Oxidoreductase</keyword>
<dbReference type="PROSITE" id="PS00061">
    <property type="entry name" value="ADH_SHORT"/>
    <property type="match status" value="1"/>
</dbReference>
<keyword evidence="5" id="KW-1185">Reference proteome</keyword>